<evidence type="ECO:0000313" key="3">
    <source>
        <dbReference type="EMBL" id="KIY53327.1"/>
    </source>
</evidence>
<dbReference type="Pfam" id="PF26569">
    <property type="entry name" value="EIF3CL_C"/>
    <property type="match status" value="1"/>
</dbReference>
<keyword evidence="4" id="KW-1185">Reference proteome</keyword>
<name>A0A0D7AP37_9AGAR</name>
<evidence type="ECO:0000313" key="4">
    <source>
        <dbReference type="Proteomes" id="UP000054144"/>
    </source>
</evidence>
<organism evidence="3 4">
    <name type="scientific">Fistulina hepatica ATCC 64428</name>
    <dbReference type="NCBI Taxonomy" id="1128425"/>
    <lineage>
        <taxon>Eukaryota</taxon>
        <taxon>Fungi</taxon>
        <taxon>Dikarya</taxon>
        <taxon>Basidiomycota</taxon>
        <taxon>Agaricomycotina</taxon>
        <taxon>Agaricomycetes</taxon>
        <taxon>Agaricomycetidae</taxon>
        <taxon>Agaricales</taxon>
        <taxon>Fistulinaceae</taxon>
        <taxon>Fistulina</taxon>
    </lineage>
</organism>
<dbReference type="AlphaFoldDB" id="A0A0D7AP37"/>
<dbReference type="Proteomes" id="UP000054144">
    <property type="component" value="Unassembled WGS sequence"/>
</dbReference>
<evidence type="ECO:0000259" key="2">
    <source>
        <dbReference type="Pfam" id="PF26569"/>
    </source>
</evidence>
<accession>A0A0D7AP37</accession>
<gene>
    <name evidence="3" type="ORF">FISHEDRAFT_15906</name>
</gene>
<dbReference type="OrthoDB" id="29647at2759"/>
<protein>
    <recommendedName>
        <fullName evidence="2">EIF3CL-like C-terminal domain-containing protein</fullName>
    </recommendedName>
</protein>
<proteinExistence type="predicted"/>
<feature type="domain" description="EIF3CL-like C-terminal" evidence="2">
    <location>
        <begin position="40"/>
        <end position="64"/>
    </location>
</feature>
<feature type="compositionally biased region" description="Polar residues" evidence="1">
    <location>
        <begin position="11"/>
        <end position="24"/>
    </location>
</feature>
<sequence length="65" mass="7116">MIWNEELGASLDQSGPPDSNSGKTSDGIAVFHGIELSRTQRLTQMLSDKLSMMVDHNEKALDAKL</sequence>
<dbReference type="InterPro" id="IPR058999">
    <property type="entry name" value="EIF3CL_C"/>
</dbReference>
<reference evidence="3 4" key="1">
    <citation type="journal article" date="2015" name="Fungal Genet. Biol.">
        <title>Evolution of novel wood decay mechanisms in Agaricales revealed by the genome sequences of Fistulina hepatica and Cylindrobasidium torrendii.</title>
        <authorList>
            <person name="Floudas D."/>
            <person name="Held B.W."/>
            <person name="Riley R."/>
            <person name="Nagy L.G."/>
            <person name="Koehler G."/>
            <person name="Ransdell A.S."/>
            <person name="Younus H."/>
            <person name="Chow J."/>
            <person name="Chiniquy J."/>
            <person name="Lipzen A."/>
            <person name="Tritt A."/>
            <person name="Sun H."/>
            <person name="Haridas S."/>
            <person name="LaButti K."/>
            <person name="Ohm R.A."/>
            <person name="Kues U."/>
            <person name="Blanchette R.A."/>
            <person name="Grigoriev I.V."/>
            <person name="Minto R.E."/>
            <person name="Hibbett D.S."/>
        </authorList>
    </citation>
    <scope>NUCLEOTIDE SEQUENCE [LARGE SCALE GENOMIC DNA]</scope>
    <source>
        <strain evidence="3 4">ATCC 64428</strain>
    </source>
</reference>
<evidence type="ECO:0000256" key="1">
    <source>
        <dbReference type="SAM" id="MobiDB-lite"/>
    </source>
</evidence>
<feature type="non-terminal residue" evidence="3">
    <location>
        <position position="65"/>
    </location>
</feature>
<feature type="region of interest" description="Disordered" evidence="1">
    <location>
        <begin position="1"/>
        <end position="26"/>
    </location>
</feature>
<dbReference type="EMBL" id="KN881625">
    <property type="protein sequence ID" value="KIY53327.1"/>
    <property type="molecule type" value="Genomic_DNA"/>
</dbReference>